<evidence type="ECO:0000256" key="1">
    <source>
        <dbReference type="ARBA" id="ARBA00009981"/>
    </source>
</evidence>
<evidence type="ECO:0000313" key="2">
    <source>
        <dbReference type="EMBL" id="ASF44461.1"/>
    </source>
</evidence>
<dbReference type="SUPFAM" id="SSF143120">
    <property type="entry name" value="YefM-like"/>
    <property type="match status" value="1"/>
</dbReference>
<sequence>MYTINLQNLQTPQFLTDNNGKSIALIPAEEYKALLAIAEMYEDLEDIQAFKEAEGEETEPLDVFLKRVEKNRRGHCDC</sequence>
<dbReference type="RefSeq" id="WP_088595249.1">
    <property type="nucleotide sequence ID" value="NZ_CP022022.1"/>
</dbReference>
<protein>
    <submittedName>
        <fullName evidence="2">XRE family transcriptional regulator</fullName>
    </submittedName>
</protein>
<dbReference type="KEGG" id="capn:CBG49_03730"/>
<comment type="similarity">
    <text evidence="1">Belongs to the phD/YefM antitoxin family.</text>
</comment>
<evidence type="ECO:0000313" key="3">
    <source>
        <dbReference type="Proteomes" id="UP000197007"/>
    </source>
</evidence>
<dbReference type="Proteomes" id="UP000197007">
    <property type="component" value="Chromosome"/>
</dbReference>
<name>A0A1Z4BT17_9FLAO</name>
<keyword evidence="3" id="KW-1185">Reference proteome</keyword>
<organism evidence="2 3">
    <name type="scientific">Capnocytophaga endodontalis</name>
    <dbReference type="NCBI Taxonomy" id="2708117"/>
    <lineage>
        <taxon>Bacteria</taxon>
        <taxon>Pseudomonadati</taxon>
        <taxon>Bacteroidota</taxon>
        <taxon>Flavobacteriia</taxon>
        <taxon>Flavobacteriales</taxon>
        <taxon>Flavobacteriaceae</taxon>
        <taxon>Capnocytophaga</taxon>
    </lineage>
</organism>
<proteinExistence type="inferred from homology"/>
<reference evidence="3" key="1">
    <citation type="submission" date="2017-06" db="EMBL/GenBank/DDBJ databases">
        <title>Complete genome sequence of Capnocytophaga sp. KCOM 1579 (=ChDC OS43) isolated from a human refractory periapical abscess lesion.</title>
        <authorList>
            <person name="Kook J.-K."/>
            <person name="Park S.-N."/>
            <person name="Lim Y.K."/>
            <person name="Roh H."/>
        </authorList>
    </citation>
    <scope>NUCLEOTIDE SEQUENCE [LARGE SCALE GENOMIC DNA]</scope>
    <source>
        <strain evidence="3">ChDC OS43</strain>
    </source>
</reference>
<dbReference type="AlphaFoldDB" id="A0A1Z4BT17"/>
<accession>A0A1Z4BT17</accession>
<gene>
    <name evidence="2" type="ORF">CBG49_03730</name>
</gene>
<dbReference type="EMBL" id="CP022022">
    <property type="protein sequence ID" value="ASF44461.1"/>
    <property type="molecule type" value="Genomic_DNA"/>
</dbReference>
<dbReference type="InterPro" id="IPR036165">
    <property type="entry name" value="YefM-like_sf"/>
</dbReference>